<evidence type="ECO:0000313" key="3">
    <source>
        <dbReference type="Proteomes" id="UP001497600"/>
    </source>
</evidence>
<protein>
    <recommendedName>
        <fullName evidence="1">Dienelactone hydrolase domain-containing protein</fullName>
    </recommendedName>
</protein>
<proteinExistence type="predicted"/>
<dbReference type="Proteomes" id="UP001497600">
    <property type="component" value="Chromosome A"/>
</dbReference>
<organism evidence="2 3">
    <name type="scientific">[Candida] anglica</name>
    <dbReference type="NCBI Taxonomy" id="148631"/>
    <lineage>
        <taxon>Eukaryota</taxon>
        <taxon>Fungi</taxon>
        <taxon>Dikarya</taxon>
        <taxon>Ascomycota</taxon>
        <taxon>Saccharomycotina</taxon>
        <taxon>Pichiomycetes</taxon>
        <taxon>Debaryomycetaceae</taxon>
        <taxon>Kurtzmaniella</taxon>
    </lineage>
</organism>
<feature type="domain" description="Dienelactone hydrolase" evidence="1">
    <location>
        <begin position="40"/>
        <end position="241"/>
    </location>
</feature>
<evidence type="ECO:0000259" key="1">
    <source>
        <dbReference type="Pfam" id="PF01738"/>
    </source>
</evidence>
<dbReference type="Gene3D" id="3.40.50.1820">
    <property type="entry name" value="alpha/beta hydrolase"/>
    <property type="match status" value="1"/>
</dbReference>
<evidence type="ECO:0000313" key="2">
    <source>
        <dbReference type="EMBL" id="CAK7894237.1"/>
    </source>
</evidence>
<keyword evidence="3" id="KW-1185">Reference proteome</keyword>
<dbReference type="InterPro" id="IPR029058">
    <property type="entry name" value="AB_hydrolase_fold"/>
</dbReference>
<dbReference type="PANTHER" id="PTHR17630:SF44">
    <property type="entry name" value="PROTEIN AIM2"/>
    <property type="match status" value="1"/>
</dbReference>
<sequence>MASKQLGPCCFKSINHIGTPIGLFKDVYGLNTYQIGEQYGTEKVIVFLTDVFGHQYMNNCLVADRLSEKAKALVLVPDILQNDPISSKTDLFNRYEKWLVAHGVEKTSNIVQGFLSRLRSETKTKYVFGIGHCFGARYVVRNLSDSGLFDSGAIAHPANVSIEEVESVVSPILISTAAVDPYFSDILREKTIEILTRNEVWYQLTIFQGVDHGFAARGNPNDKKVVYSQGKVISDQIEFFSINLLQ</sequence>
<dbReference type="SUPFAM" id="SSF53474">
    <property type="entry name" value="alpha/beta-Hydrolases"/>
    <property type="match status" value="1"/>
</dbReference>
<dbReference type="InterPro" id="IPR002925">
    <property type="entry name" value="Dienelactn_hydro"/>
</dbReference>
<dbReference type="EMBL" id="OZ004253">
    <property type="protein sequence ID" value="CAK7894237.1"/>
    <property type="molecule type" value="Genomic_DNA"/>
</dbReference>
<name>A0ABP0E7W9_9ASCO</name>
<reference evidence="2 3" key="1">
    <citation type="submission" date="2024-01" db="EMBL/GenBank/DDBJ databases">
        <authorList>
            <consortium name="Genoscope - CEA"/>
            <person name="William W."/>
        </authorList>
    </citation>
    <scope>NUCLEOTIDE SEQUENCE [LARGE SCALE GENOMIC DNA]</scope>
    <source>
        <strain evidence="2 3">29B2s-10</strain>
    </source>
</reference>
<accession>A0ABP0E7W9</accession>
<dbReference type="PANTHER" id="PTHR17630">
    <property type="entry name" value="DIENELACTONE HYDROLASE"/>
    <property type="match status" value="1"/>
</dbReference>
<dbReference type="Pfam" id="PF01738">
    <property type="entry name" value="DLH"/>
    <property type="match status" value="1"/>
</dbReference>
<gene>
    <name evidence="2" type="ORF">CAAN4_A11540</name>
</gene>